<gene>
    <name evidence="2" type="ORF">B0H65DRAFT_550426</name>
</gene>
<dbReference type="RefSeq" id="XP_062681050.1">
    <property type="nucleotide sequence ID" value="XM_062829738.1"/>
</dbReference>
<dbReference type="Proteomes" id="UP001278500">
    <property type="component" value="Unassembled WGS sequence"/>
</dbReference>
<evidence type="ECO:0000256" key="1">
    <source>
        <dbReference type="SAM" id="MobiDB-lite"/>
    </source>
</evidence>
<keyword evidence="3" id="KW-1185">Reference proteome</keyword>
<sequence length="221" mass="25380">MNYQHRQHQCQFQQNGHGNQGFPPSPFSHTNRRLTNRPILPSPYQAFLSHYPPPRSKAEFHHTVQEIMAHLALVYFTTMTCTGSVSTAGSIRNPRYPAFSKPPRYHNWKISKRMPKREVVSRWGAIHLGERKAPWDFWWEVVKNEHVHEERENGRTVNGNRSGSGLKHHGVWLEDIGGKRNVEAVTTGIGAGGKKREVDLQLPKGVMVKPKEVLEDKGWPR</sequence>
<name>A0AAE0MSC0_9PEZI</name>
<dbReference type="AlphaFoldDB" id="A0AAE0MSC0"/>
<feature type="region of interest" description="Disordered" evidence="1">
    <location>
        <begin position="1"/>
        <end position="35"/>
    </location>
</feature>
<feature type="compositionally biased region" description="Low complexity" evidence="1">
    <location>
        <begin position="9"/>
        <end position="21"/>
    </location>
</feature>
<comment type="caution">
    <text evidence="2">The sequence shown here is derived from an EMBL/GenBank/DDBJ whole genome shotgun (WGS) entry which is preliminary data.</text>
</comment>
<reference evidence="2" key="2">
    <citation type="submission" date="2023-06" db="EMBL/GenBank/DDBJ databases">
        <authorList>
            <consortium name="Lawrence Berkeley National Laboratory"/>
            <person name="Haridas S."/>
            <person name="Hensen N."/>
            <person name="Bonometti L."/>
            <person name="Westerberg I."/>
            <person name="Brannstrom I.O."/>
            <person name="Guillou S."/>
            <person name="Cros-Aarteil S."/>
            <person name="Calhoun S."/>
            <person name="Kuo A."/>
            <person name="Mondo S."/>
            <person name="Pangilinan J."/>
            <person name="Riley R."/>
            <person name="Labutti K."/>
            <person name="Andreopoulos B."/>
            <person name="Lipzen A."/>
            <person name="Chen C."/>
            <person name="Yanf M."/>
            <person name="Daum C."/>
            <person name="Ng V."/>
            <person name="Clum A."/>
            <person name="Steindorff A."/>
            <person name="Ohm R."/>
            <person name="Martin F."/>
            <person name="Silar P."/>
            <person name="Natvig D."/>
            <person name="Lalanne C."/>
            <person name="Gautier V."/>
            <person name="Ament-Velasquez S.L."/>
            <person name="Kruys A."/>
            <person name="Hutchinson M.I."/>
            <person name="Powell A.J."/>
            <person name="Barry K."/>
            <person name="Miller A.N."/>
            <person name="Grigoriev I.V."/>
            <person name="Debuchy R."/>
            <person name="Gladieux P."/>
            <person name="Thoren M.H."/>
            <person name="Johannesson H."/>
        </authorList>
    </citation>
    <scope>NUCLEOTIDE SEQUENCE</scope>
    <source>
        <strain evidence="2">CBS 560.94</strain>
    </source>
</reference>
<accession>A0AAE0MSC0</accession>
<protein>
    <submittedName>
        <fullName evidence="2">Uncharacterized protein</fullName>
    </submittedName>
</protein>
<organism evidence="2 3">
    <name type="scientific">Neurospora tetraspora</name>
    <dbReference type="NCBI Taxonomy" id="94610"/>
    <lineage>
        <taxon>Eukaryota</taxon>
        <taxon>Fungi</taxon>
        <taxon>Dikarya</taxon>
        <taxon>Ascomycota</taxon>
        <taxon>Pezizomycotina</taxon>
        <taxon>Sordariomycetes</taxon>
        <taxon>Sordariomycetidae</taxon>
        <taxon>Sordariales</taxon>
        <taxon>Sordariaceae</taxon>
        <taxon>Neurospora</taxon>
    </lineage>
</organism>
<dbReference type="EMBL" id="JAUEPP010000005">
    <property type="protein sequence ID" value="KAK3343257.1"/>
    <property type="molecule type" value="Genomic_DNA"/>
</dbReference>
<dbReference type="GeneID" id="87866892"/>
<evidence type="ECO:0000313" key="3">
    <source>
        <dbReference type="Proteomes" id="UP001278500"/>
    </source>
</evidence>
<reference evidence="2" key="1">
    <citation type="journal article" date="2023" name="Mol. Phylogenet. Evol.">
        <title>Genome-scale phylogeny and comparative genomics of the fungal order Sordariales.</title>
        <authorList>
            <person name="Hensen N."/>
            <person name="Bonometti L."/>
            <person name="Westerberg I."/>
            <person name="Brannstrom I.O."/>
            <person name="Guillou S."/>
            <person name="Cros-Aarteil S."/>
            <person name="Calhoun S."/>
            <person name="Haridas S."/>
            <person name="Kuo A."/>
            <person name="Mondo S."/>
            <person name="Pangilinan J."/>
            <person name="Riley R."/>
            <person name="LaButti K."/>
            <person name="Andreopoulos B."/>
            <person name="Lipzen A."/>
            <person name="Chen C."/>
            <person name="Yan M."/>
            <person name="Daum C."/>
            <person name="Ng V."/>
            <person name="Clum A."/>
            <person name="Steindorff A."/>
            <person name="Ohm R.A."/>
            <person name="Martin F."/>
            <person name="Silar P."/>
            <person name="Natvig D.O."/>
            <person name="Lalanne C."/>
            <person name="Gautier V."/>
            <person name="Ament-Velasquez S.L."/>
            <person name="Kruys A."/>
            <person name="Hutchinson M.I."/>
            <person name="Powell A.J."/>
            <person name="Barry K."/>
            <person name="Miller A.N."/>
            <person name="Grigoriev I.V."/>
            <person name="Debuchy R."/>
            <person name="Gladieux P."/>
            <person name="Hiltunen Thoren M."/>
            <person name="Johannesson H."/>
        </authorList>
    </citation>
    <scope>NUCLEOTIDE SEQUENCE</scope>
    <source>
        <strain evidence="2">CBS 560.94</strain>
    </source>
</reference>
<proteinExistence type="predicted"/>
<evidence type="ECO:0000313" key="2">
    <source>
        <dbReference type="EMBL" id="KAK3343257.1"/>
    </source>
</evidence>